<proteinExistence type="predicted"/>
<dbReference type="Proteomes" id="UP000023152">
    <property type="component" value="Unassembled WGS sequence"/>
</dbReference>
<accession>X6LMR0</accession>
<keyword evidence="1" id="KW-0812">Transmembrane</keyword>
<evidence type="ECO:0000256" key="1">
    <source>
        <dbReference type="SAM" id="Phobius"/>
    </source>
</evidence>
<sequence>MQRVNKRSKLNKMDTRKENRVTALNDFMEERFVNLGLFVGTWPYACLLGVVAVCVAFTIGLTYFSIITDVFDLWTPRSSLYYGERKFYDKEWANYDADLIAIACRHKDGYEDILDSKYVAEYFDLHLHLVTTSPRKTFQVSLANGTKLDFVFSLFGGSTKQNHEYIYI</sequence>
<keyword evidence="1" id="KW-1133">Transmembrane helix</keyword>
<dbReference type="GO" id="GO:0016020">
    <property type="term" value="C:membrane"/>
    <property type="evidence" value="ECO:0007669"/>
    <property type="project" value="TreeGrafter"/>
</dbReference>
<protein>
    <submittedName>
        <fullName evidence="2">Uncharacterized protein</fullName>
    </submittedName>
</protein>
<dbReference type="PANTHER" id="PTHR45727">
    <property type="entry name" value="NPC INTRACELLULAR CHOLESTEROL TRANSPORTER 1"/>
    <property type="match status" value="1"/>
</dbReference>
<dbReference type="AlphaFoldDB" id="X6LMR0"/>
<keyword evidence="3" id="KW-1185">Reference proteome</keyword>
<dbReference type="GO" id="GO:0032934">
    <property type="term" value="F:sterol binding"/>
    <property type="evidence" value="ECO:0007669"/>
    <property type="project" value="TreeGrafter"/>
</dbReference>
<dbReference type="EMBL" id="ASPP01033860">
    <property type="protein sequence ID" value="ETO03233.1"/>
    <property type="molecule type" value="Genomic_DNA"/>
</dbReference>
<keyword evidence="1" id="KW-0472">Membrane</keyword>
<evidence type="ECO:0000313" key="3">
    <source>
        <dbReference type="Proteomes" id="UP000023152"/>
    </source>
</evidence>
<name>X6LMR0_RETFI</name>
<reference evidence="2 3" key="1">
    <citation type="journal article" date="2013" name="Curr. Biol.">
        <title>The Genome of the Foraminiferan Reticulomyxa filosa.</title>
        <authorList>
            <person name="Glockner G."/>
            <person name="Hulsmann N."/>
            <person name="Schleicher M."/>
            <person name="Noegel A.A."/>
            <person name="Eichinger L."/>
            <person name="Gallinger C."/>
            <person name="Pawlowski J."/>
            <person name="Sierra R."/>
            <person name="Euteneuer U."/>
            <person name="Pillet L."/>
            <person name="Moustafa A."/>
            <person name="Platzer M."/>
            <person name="Groth M."/>
            <person name="Szafranski K."/>
            <person name="Schliwa M."/>
        </authorList>
    </citation>
    <scope>NUCLEOTIDE SEQUENCE [LARGE SCALE GENOMIC DNA]</scope>
</reference>
<comment type="caution">
    <text evidence="2">The sequence shown here is derived from an EMBL/GenBank/DDBJ whole genome shotgun (WGS) entry which is preliminary data.</text>
</comment>
<dbReference type="GO" id="GO:0015918">
    <property type="term" value="P:sterol transport"/>
    <property type="evidence" value="ECO:0007669"/>
    <property type="project" value="TreeGrafter"/>
</dbReference>
<gene>
    <name evidence="2" type="ORF">RFI_34176</name>
</gene>
<dbReference type="PANTHER" id="PTHR45727:SF2">
    <property type="entry name" value="NPC INTRACELLULAR CHOLESTEROL TRANSPORTER 1"/>
    <property type="match status" value="1"/>
</dbReference>
<evidence type="ECO:0000313" key="2">
    <source>
        <dbReference type="EMBL" id="ETO03233.1"/>
    </source>
</evidence>
<organism evidence="2 3">
    <name type="scientific">Reticulomyxa filosa</name>
    <dbReference type="NCBI Taxonomy" id="46433"/>
    <lineage>
        <taxon>Eukaryota</taxon>
        <taxon>Sar</taxon>
        <taxon>Rhizaria</taxon>
        <taxon>Retaria</taxon>
        <taxon>Foraminifera</taxon>
        <taxon>Monothalamids</taxon>
        <taxon>Reticulomyxidae</taxon>
        <taxon>Reticulomyxa</taxon>
    </lineage>
</organism>
<feature type="transmembrane region" description="Helical" evidence="1">
    <location>
        <begin position="42"/>
        <end position="67"/>
    </location>
</feature>